<accession>A0AAD9KPK0</accession>
<comment type="caution">
    <text evidence="2">The sequence shown here is derived from an EMBL/GenBank/DDBJ whole genome shotgun (WGS) entry which is preliminary data.</text>
</comment>
<evidence type="ECO:0000313" key="3">
    <source>
        <dbReference type="Proteomes" id="UP001209878"/>
    </source>
</evidence>
<protein>
    <submittedName>
        <fullName evidence="2">Uncharacterized protein</fullName>
    </submittedName>
</protein>
<keyword evidence="3" id="KW-1185">Reference proteome</keyword>
<gene>
    <name evidence="2" type="ORF">NP493_745g01044</name>
</gene>
<reference evidence="2" key="1">
    <citation type="journal article" date="2023" name="Mol. Biol. Evol.">
        <title>Third-Generation Sequencing Reveals the Adaptive Role of the Epigenome in Three Deep-Sea Polychaetes.</title>
        <authorList>
            <person name="Perez M."/>
            <person name="Aroh O."/>
            <person name="Sun Y."/>
            <person name="Lan Y."/>
            <person name="Juniper S.K."/>
            <person name="Young C.R."/>
            <person name="Angers B."/>
            <person name="Qian P.Y."/>
        </authorList>
    </citation>
    <scope>NUCLEOTIDE SEQUENCE</scope>
    <source>
        <strain evidence="2">R07B-5</strain>
    </source>
</reference>
<evidence type="ECO:0000256" key="1">
    <source>
        <dbReference type="SAM" id="MobiDB-lite"/>
    </source>
</evidence>
<name>A0AAD9KPK0_RIDPI</name>
<dbReference type="Proteomes" id="UP001209878">
    <property type="component" value="Unassembled WGS sequence"/>
</dbReference>
<proteinExistence type="predicted"/>
<evidence type="ECO:0000313" key="2">
    <source>
        <dbReference type="EMBL" id="KAK2175186.1"/>
    </source>
</evidence>
<feature type="region of interest" description="Disordered" evidence="1">
    <location>
        <begin position="1"/>
        <end position="62"/>
    </location>
</feature>
<sequence>MKTTSVIADSCGHNGKTTTATEDTARAPPVDRDNSVNSTRDTDSDRLNRSWSTPYDRLSRDLSSDQKCLKEITLGKRIGFYRMRGELGSGNFSQVKLGIHALTKGKEL</sequence>
<feature type="compositionally biased region" description="Basic and acidic residues" evidence="1">
    <location>
        <begin position="23"/>
        <end position="48"/>
    </location>
</feature>
<dbReference type="AlphaFoldDB" id="A0AAD9KPK0"/>
<dbReference type="EMBL" id="JAODUO010000745">
    <property type="protein sequence ID" value="KAK2175186.1"/>
    <property type="molecule type" value="Genomic_DNA"/>
</dbReference>
<organism evidence="2 3">
    <name type="scientific">Ridgeia piscesae</name>
    <name type="common">Tubeworm</name>
    <dbReference type="NCBI Taxonomy" id="27915"/>
    <lineage>
        <taxon>Eukaryota</taxon>
        <taxon>Metazoa</taxon>
        <taxon>Spiralia</taxon>
        <taxon>Lophotrochozoa</taxon>
        <taxon>Annelida</taxon>
        <taxon>Polychaeta</taxon>
        <taxon>Sedentaria</taxon>
        <taxon>Canalipalpata</taxon>
        <taxon>Sabellida</taxon>
        <taxon>Siboglinidae</taxon>
        <taxon>Ridgeia</taxon>
    </lineage>
</organism>